<name>A0AAP0H3M7_9ASTR</name>
<feature type="compositionally biased region" description="Basic and acidic residues" evidence="1">
    <location>
        <begin position="50"/>
        <end position="60"/>
    </location>
</feature>
<feature type="compositionally biased region" description="Gly residues" evidence="1">
    <location>
        <begin position="34"/>
        <end position="47"/>
    </location>
</feature>
<dbReference type="PANTHER" id="PTHR33321">
    <property type="match status" value="1"/>
</dbReference>
<evidence type="ECO:0000313" key="2">
    <source>
        <dbReference type="EMBL" id="KAK9071116.1"/>
    </source>
</evidence>
<feature type="compositionally biased region" description="Basic and acidic residues" evidence="1">
    <location>
        <begin position="1"/>
        <end position="21"/>
    </location>
</feature>
<sequence>MERQMTDERRRTEEEHWRAAEDGGGALASDGGRMSDGGGALASGGGAQAEESKCRRRRDERSMLPKSFATVKYNITNTAAETSGGIRYETQIGFKFAKHTLKSSNLFIWRLFEQRHKADRANVTHVDLFIDDMDGVAYCEDNEIHVSSNYIAGYEGDLKREFSGVIYHEMTHVWQWSGNGSTPSGLVEGIADFVRLKAGYIPSHWVQPGQGDKWDQGYDVTARFLDYCEGLRHGFVAELNKKMLYDYSVDYFVDLVGKTVDQLWSDYKAAYI</sequence>
<dbReference type="AlphaFoldDB" id="A0AAP0H3M7"/>
<dbReference type="Proteomes" id="UP001408789">
    <property type="component" value="Unassembled WGS sequence"/>
</dbReference>
<comment type="caution">
    <text evidence="2">The sequence shown here is derived from an EMBL/GenBank/DDBJ whole genome shotgun (WGS) entry which is preliminary data.</text>
</comment>
<dbReference type="InterPro" id="IPR007541">
    <property type="entry name" value="Uncharacterised_BSP"/>
</dbReference>
<organism evidence="2 3">
    <name type="scientific">Deinandra increscens subsp. villosa</name>
    <dbReference type="NCBI Taxonomy" id="3103831"/>
    <lineage>
        <taxon>Eukaryota</taxon>
        <taxon>Viridiplantae</taxon>
        <taxon>Streptophyta</taxon>
        <taxon>Embryophyta</taxon>
        <taxon>Tracheophyta</taxon>
        <taxon>Spermatophyta</taxon>
        <taxon>Magnoliopsida</taxon>
        <taxon>eudicotyledons</taxon>
        <taxon>Gunneridae</taxon>
        <taxon>Pentapetalae</taxon>
        <taxon>asterids</taxon>
        <taxon>campanulids</taxon>
        <taxon>Asterales</taxon>
        <taxon>Asteraceae</taxon>
        <taxon>Asteroideae</taxon>
        <taxon>Heliantheae alliance</taxon>
        <taxon>Madieae</taxon>
        <taxon>Madiinae</taxon>
        <taxon>Deinandra</taxon>
    </lineage>
</organism>
<accession>A0AAP0H3M7</accession>
<proteinExistence type="predicted"/>
<dbReference type="PANTHER" id="PTHR33321:SF12">
    <property type="entry name" value="PLANT BASIC SECRETORY PROTEIN (BSP) FAMILY PROTEIN"/>
    <property type="match status" value="1"/>
</dbReference>
<evidence type="ECO:0000313" key="3">
    <source>
        <dbReference type="Proteomes" id="UP001408789"/>
    </source>
</evidence>
<reference evidence="2 3" key="1">
    <citation type="submission" date="2024-04" db="EMBL/GenBank/DDBJ databases">
        <title>The reference genome of an endangered Asteraceae, Deinandra increscens subsp. villosa, native to the Central Coast of California.</title>
        <authorList>
            <person name="Guilliams M."/>
            <person name="Hasenstab-Lehman K."/>
            <person name="Meyer R."/>
            <person name="Mcevoy S."/>
        </authorList>
    </citation>
    <scope>NUCLEOTIDE SEQUENCE [LARGE SCALE GENOMIC DNA]</scope>
    <source>
        <tissue evidence="2">Leaf</tissue>
    </source>
</reference>
<feature type="region of interest" description="Disordered" evidence="1">
    <location>
        <begin position="1"/>
        <end position="60"/>
    </location>
</feature>
<evidence type="ECO:0000256" key="1">
    <source>
        <dbReference type="SAM" id="MobiDB-lite"/>
    </source>
</evidence>
<protein>
    <submittedName>
        <fullName evidence="2">Uncharacterized protein</fullName>
    </submittedName>
</protein>
<dbReference type="EMBL" id="JBCNJP010000011">
    <property type="protein sequence ID" value="KAK9071116.1"/>
    <property type="molecule type" value="Genomic_DNA"/>
</dbReference>
<keyword evidence="3" id="KW-1185">Reference proteome</keyword>
<dbReference type="Pfam" id="PF04450">
    <property type="entry name" value="BSP"/>
    <property type="match status" value="1"/>
</dbReference>
<gene>
    <name evidence="2" type="ORF">SSX86_009684</name>
</gene>